<keyword evidence="1" id="KW-1185">Reference proteome</keyword>
<sequence>MDDNISATCCSSKVPSLKFISTRFIALLLFQTNVHWRKLGEVIQIIQRWLYKANLPALIKKQLQCGLRDVYREIERWNEKHAKLFDEDENDETSEILRQRVHRSSHLRLFYGSIIWKYNKYEISDQKTALAIIKKDCADWPQMQFQLACAYAIHHLLTERNFDRIRLKAFAKKLSGHCLYDFWFALLNNTHAWSKMLNSDNLLPGQTLSLTFQFAVVHGYFELVSFIWNHITHPQREFIGLLQWRKVCFKAKDREVLHFLCEQLCAINAAGLARITWNTFYQTLQNSFQEDNIGFRQDGMYKLAFLLENICPRLRSAMLSMENFRAITDAFVYNQAELFALFLNYLEPEQLQLTREYIDRIYDRKKKNETAQKQLRILLRRQKTLARETIHTNVSLLNNITNN</sequence>
<proteinExistence type="predicted"/>
<name>A0A1P6C5I8_BRUMA</name>
<evidence type="ECO:0000313" key="1">
    <source>
        <dbReference type="Proteomes" id="UP000006672"/>
    </source>
</evidence>
<dbReference type="WBParaSite" id="Bm5737b.1">
    <property type="protein sequence ID" value="Bm5737b.1"/>
    <property type="gene ID" value="WBGene00225998"/>
</dbReference>
<reference evidence="2" key="2">
    <citation type="submission" date="2019-12" db="UniProtKB">
        <authorList>
            <consortium name="WormBaseParasite"/>
        </authorList>
    </citation>
    <scope>IDENTIFICATION</scope>
</reference>
<protein>
    <submittedName>
        <fullName evidence="2">Bm5737, isoform d; Bm5737, isoform g; Bm5737, isoform i</fullName>
    </submittedName>
</protein>
<evidence type="ECO:0000313" key="2">
    <source>
        <dbReference type="WBParaSite" id="Bm5737b.1"/>
    </source>
</evidence>
<dbReference type="AlphaFoldDB" id="A0A1P6C5I8"/>
<organism evidence="1 2">
    <name type="scientific">Brugia malayi</name>
    <name type="common">Filarial nematode worm</name>
    <dbReference type="NCBI Taxonomy" id="6279"/>
    <lineage>
        <taxon>Eukaryota</taxon>
        <taxon>Metazoa</taxon>
        <taxon>Ecdysozoa</taxon>
        <taxon>Nematoda</taxon>
        <taxon>Chromadorea</taxon>
        <taxon>Rhabditida</taxon>
        <taxon>Spirurina</taxon>
        <taxon>Spiruromorpha</taxon>
        <taxon>Filarioidea</taxon>
        <taxon>Onchocercidae</taxon>
        <taxon>Brugia</taxon>
    </lineage>
</organism>
<accession>A0A1P6C5I8</accession>
<dbReference type="Proteomes" id="UP000006672">
    <property type="component" value="Unassembled WGS sequence"/>
</dbReference>
<reference evidence="1" key="1">
    <citation type="journal article" date="2007" name="Science">
        <title>Draft genome of the filarial nematode parasite Brugia malayi.</title>
        <authorList>
            <person name="Ghedin E."/>
            <person name="Wang S."/>
            <person name="Spiro D."/>
            <person name="Caler E."/>
            <person name="Zhao Q."/>
            <person name="Crabtree J."/>
            <person name="Allen J.E."/>
            <person name="Delcher A.L."/>
            <person name="Guiliano D.B."/>
            <person name="Miranda-Saavedra D."/>
            <person name="Angiuoli S.V."/>
            <person name="Creasy T."/>
            <person name="Amedeo P."/>
            <person name="Haas B."/>
            <person name="El-Sayed N.M."/>
            <person name="Wortman J.R."/>
            <person name="Feldblyum T."/>
            <person name="Tallon L."/>
            <person name="Schatz M."/>
            <person name="Shumway M."/>
            <person name="Koo H."/>
            <person name="Salzberg S.L."/>
            <person name="Schobel S."/>
            <person name="Pertea M."/>
            <person name="Pop M."/>
            <person name="White O."/>
            <person name="Barton G.J."/>
            <person name="Carlow C.K."/>
            <person name="Crawford M.J."/>
            <person name="Daub J."/>
            <person name="Dimmic M.W."/>
            <person name="Estes C.F."/>
            <person name="Foster J.M."/>
            <person name="Ganatra M."/>
            <person name="Gregory W.F."/>
            <person name="Johnson N.M."/>
            <person name="Jin J."/>
            <person name="Komuniecki R."/>
            <person name="Korf I."/>
            <person name="Kumar S."/>
            <person name="Laney S."/>
            <person name="Li B.W."/>
            <person name="Li W."/>
            <person name="Lindblom T.H."/>
            <person name="Lustigman S."/>
            <person name="Ma D."/>
            <person name="Maina C.V."/>
            <person name="Martin D.M."/>
            <person name="McCarter J.P."/>
            <person name="McReynolds L."/>
            <person name="Mitreva M."/>
            <person name="Nutman T.B."/>
            <person name="Parkinson J."/>
            <person name="Peregrin-Alvarez J.M."/>
            <person name="Poole C."/>
            <person name="Ren Q."/>
            <person name="Saunders L."/>
            <person name="Sluder A.E."/>
            <person name="Smith K."/>
            <person name="Stanke M."/>
            <person name="Unnasch T.R."/>
            <person name="Ware J."/>
            <person name="Wei A.D."/>
            <person name="Weil G."/>
            <person name="Williams D.J."/>
            <person name="Zhang Y."/>
            <person name="Williams S.A."/>
            <person name="Fraser-Liggett C."/>
            <person name="Slatko B."/>
            <person name="Blaxter M.L."/>
            <person name="Scott A.L."/>
        </authorList>
    </citation>
    <scope>NUCLEOTIDE SEQUENCE</scope>
    <source>
        <strain evidence="1">FR3</strain>
    </source>
</reference>